<dbReference type="RefSeq" id="WP_024564918.1">
    <property type="nucleotide sequence ID" value="NZ_CP007547.1"/>
</dbReference>
<keyword evidence="1" id="KW-0732">Signal</keyword>
<reference evidence="3" key="1">
    <citation type="journal article" date="2013" name="Lancet">
        <title>First case of E anophelis outbreak in an intensive-care unit.</title>
        <authorList>
            <person name="Teo J."/>
            <person name="Tan S.Y."/>
            <person name="Tay M."/>
            <person name="Ding Y."/>
            <person name="Kjelleberg S."/>
            <person name="Givskov M."/>
            <person name="Lin R.T."/>
            <person name="Yang L."/>
        </authorList>
    </citation>
    <scope>NUCLEOTIDE SEQUENCE [LARGE SCALE GENOMIC DNA]</scope>
    <source>
        <strain evidence="3">NUHP1</strain>
    </source>
</reference>
<feature type="signal peptide" evidence="1">
    <location>
        <begin position="1"/>
        <end position="18"/>
    </location>
</feature>
<dbReference type="eggNOG" id="ENOG50310ZV">
    <property type="taxonomic scope" value="Bacteria"/>
</dbReference>
<protein>
    <recommendedName>
        <fullName evidence="2">PsbP C-terminal domain-containing protein</fullName>
    </recommendedName>
</protein>
<dbReference type="EMBL" id="CP007547">
    <property type="protein sequence ID" value="AIL44458.1"/>
    <property type="molecule type" value="Genomic_DNA"/>
</dbReference>
<proteinExistence type="predicted"/>
<organism evidence="3 4">
    <name type="scientific">Elizabethkingia anophelis NUHP1</name>
    <dbReference type="NCBI Taxonomy" id="1338011"/>
    <lineage>
        <taxon>Bacteria</taxon>
        <taxon>Pseudomonadati</taxon>
        <taxon>Bacteroidota</taxon>
        <taxon>Flavobacteriia</taxon>
        <taxon>Flavobacteriales</taxon>
        <taxon>Weeksellaceae</taxon>
        <taxon>Elizabethkingia</taxon>
    </lineage>
</organism>
<gene>
    <name evidence="3" type="ORF">BD94_0683</name>
</gene>
<dbReference type="GO" id="GO:0009654">
    <property type="term" value="C:photosystem II oxygen evolving complex"/>
    <property type="evidence" value="ECO:0007669"/>
    <property type="project" value="InterPro"/>
</dbReference>
<dbReference type="GO" id="GO:0015979">
    <property type="term" value="P:photosynthesis"/>
    <property type="evidence" value="ECO:0007669"/>
    <property type="project" value="InterPro"/>
</dbReference>
<dbReference type="HOGENOM" id="CLU_1459161_0_0_10"/>
<dbReference type="STRING" id="1338011.BD94_0683"/>
<feature type="chain" id="PRO_5001717595" description="PsbP C-terminal domain-containing protein" evidence="1">
    <location>
        <begin position="19"/>
        <end position="185"/>
    </location>
</feature>
<accession>A0A077ECS3</accession>
<name>A0A077ECS3_9FLAO</name>
<dbReference type="Pfam" id="PF01789">
    <property type="entry name" value="PsbP"/>
    <property type="match status" value="1"/>
</dbReference>
<evidence type="ECO:0000259" key="2">
    <source>
        <dbReference type="Pfam" id="PF01789"/>
    </source>
</evidence>
<dbReference type="InterPro" id="IPR002683">
    <property type="entry name" value="PsbP_C"/>
</dbReference>
<evidence type="ECO:0000313" key="3">
    <source>
        <dbReference type="EMBL" id="AIL44458.1"/>
    </source>
</evidence>
<evidence type="ECO:0000313" key="4">
    <source>
        <dbReference type="Proteomes" id="UP000028933"/>
    </source>
</evidence>
<dbReference type="GO" id="GO:0005509">
    <property type="term" value="F:calcium ion binding"/>
    <property type="evidence" value="ECO:0007669"/>
    <property type="project" value="InterPro"/>
</dbReference>
<sequence>MKKLLFTAALVLSVGAFAQKNITKTVGVPFEISYPDSFKQVEGEQENVVFQIFDQPNDFTLYIIQDPIEDWRETPLFGSAEDVIKHYNSTAIESLERNSALKIGDIRNEVKNGMQYAYQNFEGDYKYTDYDDNGKEQTKFSKYAYVTVGIKTAKSTYSVYSFCPVKDKAKFEKIFKTVVASIKEK</sequence>
<dbReference type="Gene3D" id="3.40.1000.10">
    <property type="entry name" value="Mog1/PsbP, alpha/beta/alpha sandwich"/>
    <property type="match status" value="1"/>
</dbReference>
<feature type="domain" description="PsbP C-terminal" evidence="2">
    <location>
        <begin position="30"/>
        <end position="182"/>
    </location>
</feature>
<reference evidence="3" key="2">
    <citation type="journal article" date="2015" name="Genome Biol. Evol.">
        <title>Complete Genome Sequence and Transcriptomic Analysis of the Novel Pathogen Elizabethkingia anophelis in Response to Oxidative Stress.</title>
        <authorList>
            <person name="Li Y."/>
            <person name="Liu Y."/>
            <person name="Chew S.C."/>
            <person name="Tay M."/>
            <person name="Salido M.M."/>
            <person name="Teo J."/>
            <person name="Lauro F.M."/>
            <person name="Givskov M."/>
            <person name="Yang L."/>
        </authorList>
    </citation>
    <scope>NUCLEOTIDE SEQUENCE</scope>
    <source>
        <strain evidence="3">NUHP1</strain>
    </source>
</reference>
<dbReference type="Proteomes" id="UP000028933">
    <property type="component" value="Chromosome"/>
</dbReference>
<evidence type="ECO:0000256" key="1">
    <source>
        <dbReference type="SAM" id="SignalP"/>
    </source>
</evidence>
<dbReference type="KEGG" id="eao:BD94_0683"/>
<dbReference type="GO" id="GO:0019898">
    <property type="term" value="C:extrinsic component of membrane"/>
    <property type="evidence" value="ECO:0007669"/>
    <property type="project" value="InterPro"/>
</dbReference>
<dbReference type="AlphaFoldDB" id="A0A077ECS3"/>